<gene>
    <name evidence="2" type="ORF">L207DRAFT_538952</name>
</gene>
<proteinExistence type="predicted"/>
<sequence length="674" mass="76526">MPLDYVYTGVWLKYDNPAKGATLTVTNLAALFILGGIMILVAVTQSRTWIIIRYIFTKCRSLHLKDDLDDISQWVAMKIWWEQVKKAPAFRRISRSDPTQQNRQLLDYHVSPWIGLGAILNTLLFAIGGVVIPWLLADGWLGAPEVRSQQTDHCVDAWAKDIPENNTSVLSSILLSEAIWEACYGEKRSNSYCDPNFAGIEGYSLKIGTDCPFPAPICLRDQPTLTFTRANMTPHELSINSRLSMTVSHQITCGTISMDPFIYQVPQPPNMQLVRGNFTFSIQNPSLVKDPSQLNPELGLNMRTDNSLGSGLEMLEKGNGLLLSILPVPHFKVTPETSDLLHPLLRQPDGRTFVFVFRAGATLQLSTRPISDPFFSASTLWEGPPFYVPDREATAIGCIERFQVCFDSKSAGGYRCYPWMSALMDFPKGMMPELLLSFGLELSMDYIKVFDRNLEINASSLLDFLQRRTNLRRPLLAPQLRLNPTNPGVIRNIDSARQWILELDALFSKAVVWQKMRTLSFINNDNDYSNNTLLPPGKPFVASLCDRILLINGDYTNINWIGIWIPIVFLLLLCLISYADAFIEWGFKYIWVLLYSILYANIFIHLIIKWVRKYILPSKEILAQLSNSSGEMMAWVRRKYRVCFVQPRRGGDAEQEIELGNNSQPLEEFEDNPI</sequence>
<keyword evidence="1" id="KW-0812">Transmembrane</keyword>
<feature type="transmembrane region" description="Helical" evidence="1">
    <location>
        <begin position="20"/>
        <end position="43"/>
    </location>
</feature>
<keyword evidence="1" id="KW-1133">Transmembrane helix</keyword>
<keyword evidence="3" id="KW-1185">Reference proteome</keyword>
<accession>A0A2J6QSV9</accession>
<feature type="transmembrane region" description="Helical" evidence="1">
    <location>
        <begin position="590"/>
        <end position="611"/>
    </location>
</feature>
<dbReference type="OrthoDB" id="10346667at2759"/>
<protein>
    <submittedName>
        <fullName evidence="2">Uncharacterized protein</fullName>
    </submittedName>
</protein>
<feature type="transmembrane region" description="Helical" evidence="1">
    <location>
        <begin position="113"/>
        <end position="136"/>
    </location>
</feature>
<dbReference type="EMBL" id="KZ613975">
    <property type="protein sequence ID" value="PMD29349.1"/>
    <property type="molecule type" value="Genomic_DNA"/>
</dbReference>
<reference evidence="2 3" key="1">
    <citation type="submission" date="2016-04" db="EMBL/GenBank/DDBJ databases">
        <title>A degradative enzymes factory behind the ericoid mycorrhizal symbiosis.</title>
        <authorList>
            <consortium name="DOE Joint Genome Institute"/>
            <person name="Martino E."/>
            <person name="Morin E."/>
            <person name="Grelet G."/>
            <person name="Kuo A."/>
            <person name="Kohler A."/>
            <person name="Daghino S."/>
            <person name="Barry K."/>
            <person name="Choi C."/>
            <person name="Cichocki N."/>
            <person name="Clum A."/>
            <person name="Copeland A."/>
            <person name="Hainaut M."/>
            <person name="Haridas S."/>
            <person name="Labutti K."/>
            <person name="Lindquist E."/>
            <person name="Lipzen A."/>
            <person name="Khouja H.-R."/>
            <person name="Murat C."/>
            <person name="Ohm R."/>
            <person name="Olson A."/>
            <person name="Spatafora J."/>
            <person name="Veneault-Fourrey C."/>
            <person name="Henrissat B."/>
            <person name="Grigoriev I."/>
            <person name="Martin F."/>
            <person name="Perotto S."/>
        </authorList>
    </citation>
    <scope>NUCLEOTIDE SEQUENCE [LARGE SCALE GENOMIC DNA]</scope>
    <source>
        <strain evidence="2 3">F</strain>
    </source>
</reference>
<keyword evidence="1" id="KW-0472">Membrane</keyword>
<evidence type="ECO:0000313" key="2">
    <source>
        <dbReference type="EMBL" id="PMD29349.1"/>
    </source>
</evidence>
<evidence type="ECO:0000256" key="1">
    <source>
        <dbReference type="SAM" id="Phobius"/>
    </source>
</evidence>
<organism evidence="2 3">
    <name type="scientific">Hyaloscypha variabilis (strain UAMH 11265 / GT02V1 / F)</name>
    <name type="common">Meliniomyces variabilis</name>
    <dbReference type="NCBI Taxonomy" id="1149755"/>
    <lineage>
        <taxon>Eukaryota</taxon>
        <taxon>Fungi</taxon>
        <taxon>Dikarya</taxon>
        <taxon>Ascomycota</taxon>
        <taxon>Pezizomycotina</taxon>
        <taxon>Leotiomycetes</taxon>
        <taxon>Helotiales</taxon>
        <taxon>Hyaloscyphaceae</taxon>
        <taxon>Hyaloscypha</taxon>
        <taxon>Hyaloscypha variabilis</taxon>
    </lineage>
</organism>
<evidence type="ECO:0000313" key="3">
    <source>
        <dbReference type="Proteomes" id="UP000235786"/>
    </source>
</evidence>
<dbReference type="Proteomes" id="UP000235786">
    <property type="component" value="Unassembled WGS sequence"/>
</dbReference>
<name>A0A2J6QSV9_HYAVF</name>
<feature type="transmembrane region" description="Helical" evidence="1">
    <location>
        <begin position="558"/>
        <end position="578"/>
    </location>
</feature>
<dbReference type="AlphaFoldDB" id="A0A2J6QSV9"/>